<dbReference type="EMBL" id="FN648520">
    <property type="protein sequence ID" value="CBJ26481.1"/>
    <property type="molecule type" value="Genomic_DNA"/>
</dbReference>
<evidence type="ECO:0000313" key="3">
    <source>
        <dbReference type="Proteomes" id="UP000002630"/>
    </source>
</evidence>
<evidence type="ECO:0000256" key="1">
    <source>
        <dbReference type="SAM" id="MobiDB-lite"/>
    </source>
</evidence>
<gene>
    <name evidence="2" type="ORF">Esi_0033_0142</name>
</gene>
<dbReference type="InParanoid" id="D7FXP0"/>
<feature type="region of interest" description="Disordered" evidence="1">
    <location>
        <begin position="32"/>
        <end position="79"/>
    </location>
</feature>
<reference evidence="2 3" key="1">
    <citation type="journal article" date="2010" name="Nature">
        <title>The Ectocarpus genome and the independent evolution of multicellularity in brown algae.</title>
        <authorList>
            <person name="Cock J.M."/>
            <person name="Sterck L."/>
            <person name="Rouze P."/>
            <person name="Scornet D."/>
            <person name="Allen A.E."/>
            <person name="Amoutzias G."/>
            <person name="Anthouard V."/>
            <person name="Artiguenave F."/>
            <person name="Aury J.M."/>
            <person name="Badger J.H."/>
            <person name="Beszteri B."/>
            <person name="Billiau K."/>
            <person name="Bonnet E."/>
            <person name="Bothwell J.H."/>
            <person name="Bowler C."/>
            <person name="Boyen C."/>
            <person name="Brownlee C."/>
            <person name="Carrano C.J."/>
            <person name="Charrier B."/>
            <person name="Cho G.Y."/>
            <person name="Coelho S.M."/>
            <person name="Collen J."/>
            <person name="Corre E."/>
            <person name="Da Silva C."/>
            <person name="Delage L."/>
            <person name="Delaroque N."/>
            <person name="Dittami S.M."/>
            <person name="Doulbeau S."/>
            <person name="Elias M."/>
            <person name="Farnham G."/>
            <person name="Gachon C.M."/>
            <person name="Gschloessl B."/>
            <person name="Heesch S."/>
            <person name="Jabbari K."/>
            <person name="Jubin C."/>
            <person name="Kawai H."/>
            <person name="Kimura K."/>
            <person name="Kloareg B."/>
            <person name="Kupper F.C."/>
            <person name="Lang D."/>
            <person name="Le Bail A."/>
            <person name="Leblanc C."/>
            <person name="Lerouge P."/>
            <person name="Lohr M."/>
            <person name="Lopez P.J."/>
            <person name="Martens C."/>
            <person name="Maumus F."/>
            <person name="Michel G."/>
            <person name="Miranda-Saavedra D."/>
            <person name="Morales J."/>
            <person name="Moreau H."/>
            <person name="Motomura T."/>
            <person name="Nagasato C."/>
            <person name="Napoli C.A."/>
            <person name="Nelson D.R."/>
            <person name="Nyvall-Collen P."/>
            <person name="Peters A.F."/>
            <person name="Pommier C."/>
            <person name="Potin P."/>
            <person name="Poulain J."/>
            <person name="Quesneville H."/>
            <person name="Read B."/>
            <person name="Rensing S.A."/>
            <person name="Ritter A."/>
            <person name="Rousvoal S."/>
            <person name="Samanta M."/>
            <person name="Samson G."/>
            <person name="Schroeder D.C."/>
            <person name="Segurens B."/>
            <person name="Strittmatter M."/>
            <person name="Tonon T."/>
            <person name="Tregear J.W."/>
            <person name="Valentin K."/>
            <person name="von Dassow P."/>
            <person name="Yamagishi T."/>
            <person name="Van de Peer Y."/>
            <person name="Wincker P."/>
        </authorList>
    </citation>
    <scope>NUCLEOTIDE SEQUENCE [LARGE SCALE GENOMIC DNA]</scope>
    <source>
        <strain evidence="3">Ec32 / CCAP1310/4</strain>
    </source>
</reference>
<dbReference type="Proteomes" id="UP000002630">
    <property type="component" value="Linkage Group LG07"/>
</dbReference>
<organism evidence="2 3">
    <name type="scientific">Ectocarpus siliculosus</name>
    <name type="common">Brown alga</name>
    <name type="synonym">Conferva siliculosa</name>
    <dbReference type="NCBI Taxonomy" id="2880"/>
    <lineage>
        <taxon>Eukaryota</taxon>
        <taxon>Sar</taxon>
        <taxon>Stramenopiles</taxon>
        <taxon>Ochrophyta</taxon>
        <taxon>PX clade</taxon>
        <taxon>Phaeophyceae</taxon>
        <taxon>Ectocarpales</taxon>
        <taxon>Ectocarpaceae</taxon>
        <taxon>Ectocarpus</taxon>
    </lineage>
</organism>
<name>D7FXP0_ECTSI</name>
<proteinExistence type="predicted"/>
<accession>D7FXP0</accession>
<dbReference type="OrthoDB" id="232092at2759"/>
<protein>
    <submittedName>
        <fullName evidence="2">Uncharacterized protein</fullName>
    </submittedName>
</protein>
<feature type="compositionally biased region" description="Polar residues" evidence="1">
    <location>
        <begin position="52"/>
        <end position="69"/>
    </location>
</feature>
<evidence type="ECO:0000313" key="2">
    <source>
        <dbReference type="EMBL" id="CBJ26481.1"/>
    </source>
</evidence>
<dbReference type="EMBL" id="FN649732">
    <property type="protein sequence ID" value="CBJ26481.1"/>
    <property type="molecule type" value="Genomic_DNA"/>
</dbReference>
<dbReference type="AlphaFoldDB" id="D7FXP0"/>
<sequence>MVVIVETGDGGWDTQEEPRDMLVGRVFGGLPNGRLGRHSVKAARSPVDPGTEPSTPCSSFPDLGNTNKWETPRVPQREG</sequence>
<keyword evidence="3" id="KW-1185">Reference proteome</keyword>